<reference evidence="3" key="1">
    <citation type="journal article" date="2019" name="Int. J. Syst. Evol. Microbiol.">
        <title>The Global Catalogue of Microorganisms (GCM) 10K type strain sequencing project: providing services to taxonomists for standard genome sequencing and annotation.</title>
        <authorList>
            <consortium name="The Broad Institute Genomics Platform"/>
            <consortium name="The Broad Institute Genome Sequencing Center for Infectious Disease"/>
            <person name="Wu L."/>
            <person name="Ma J."/>
        </authorList>
    </citation>
    <scope>NUCLEOTIDE SEQUENCE [LARGE SCALE GENOMIC DNA]</scope>
    <source>
        <strain evidence="3">JCM 19015</strain>
    </source>
</reference>
<keyword evidence="1" id="KW-0812">Transmembrane</keyword>
<evidence type="ECO:0000256" key="1">
    <source>
        <dbReference type="SAM" id="Phobius"/>
    </source>
</evidence>
<keyword evidence="3" id="KW-1185">Reference proteome</keyword>
<evidence type="ECO:0000313" key="2">
    <source>
        <dbReference type="EMBL" id="GAA4739899.1"/>
    </source>
</evidence>
<comment type="caution">
    <text evidence="2">The sequence shown here is derived from an EMBL/GenBank/DDBJ whole genome shotgun (WGS) entry which is preliminary data.</text>
</comment>
<dbReference type="RefSeq" id="WP_345479751.1">
    <property type="nucleotide sequence ID" value="NZ_BAABLP010000002.1"/>
</dbReference>
<protein>
    <submittedName>
        <fullName evidence="2">Uncharacterized protein</fullName>
    </submittedName>
</protein>
<feature type="transmembrane region" description="Helical" evidence="1">
    <location>
        <begin position="44"/>
        <end position="64"/>
    </location>
</feature>
<feature type="transmembrane region" description="Helical" evidence="1">
    <location>
        <begin position="6"/>
        <end position="24"/>
    </location>
</feature>
<proteinExistence type="predicted"/>
<sequence>MRNVIVDGLLVVLALALAVALIVVERRAAGRQGRRPRTAVLGGAVVAGVLVVVIGAAIVGVIAVQGA</sequence>
<keyword evidence="1" id="KW-0472">Membrane</keyword>
<dbReference type="Proteomes" id="UP001500121">
    <property type="component" value="Unassembled WGS sequence"/>
</dbReference>
<keyword evidence="1" id="KW-1133">Transmembrane helix</keyword>
<name>A0ABP8YUE8_9MICO</name>
<dbReference type="EMBL" id="BAABLP010000002">
    <property type="protein sequence ID" value="GAA4739899.1"/>
    <property type="molecule type" value="Genomic_DNA"/>
</dbReference>
<organism evidence="2 3">
    <name type="scientific">Amnibacterium soli</name>
    <dbReference type="NCBI Taxonomy" id="1282736"/>
    <lineage>
        <taxon>Bacteria</taxon>
        <taxon>Bacillati</taxon>
        <taxon>Actinomycetota</taxon>
        <taxon>Actinomycetes</taxon>
        <taxon>Micrococcales</taxon>
        <taxon>Microbacteriaceae</taxon>
        <taxon>Amnibacterium</taxon>
    </lineage>
</organism>
<evidence type="ECO:0000313" key="3">
    <source>
        <dbReference type="Proteomes" id="UP001500121"/>
    </source>
</evidence>
<gene>
    <name evidence="2" type="ORF">GCM10025783_08440</name>
</gene>
<accession>A0ABP8YUE8</accession>